<comment type="function">
    <text evidence="9">Acts as a magnesium transporter.</text>
</comment>
<dbReference type="Pfam" id="PF03448">
    <property type="entry name" value="MgtE_N"/>
    <property type="match status" value="1"/>
</dbReference>
<keyword evidence="9" id="KW-0479">Metal-binding</keyword>
<keyword evidence="9" id="KW-1003">Cell membrane</keyword>
<dbReference type="InterPro" id="IPR036739">
    <property type="entry name" value="SLC41_membr_dom_sf"/>
</dbReference>
<evidence type="ECO:0000256" key="9">
    <source>
        <dbReference type="RuleBase" id="RU362011"/>
    </source>
</evidence>
<evidence type="ECO:0000256" key="6">
    <source>
        <dbReference type="ARBA" id="ARBA00022989"/>
    </source>
</evidence>
<name>A0A2W5SD43_CERSP</name>
<feature type="domain" description="CBS" evidence="10">
    <location>
        <begin position="215"/>
        <end position="272"/>
    </location>
</feature>
<protein>
    <recommendedName>
        <fullName evidence="9">Magnesium transporter MgtE</fullName>
    </recommendedName>
</protein>
<dbReference type="InterPro" id="IPR046342">
    <property type="entry name" value="CBS_dom_sf"/>
</dbReference>
<feature type="transmembrane region" description="Helical" evidence="9">
    <location>
        <begin position="372"/>
        <end position="394"/>
    </location>
</feature>
<dbReference type="SUPFAM" id="SSF54631">
    <property type="entry name" value="CBS-domain pair"/>
    <property type="match status" value="1"/>
</dbReference>
<comment type="caution">
    <text evidence="11">The sequence shown here is derived from an EMBL/GenBank/DDBJ whole genome shotgun (WGS) entry which is preliminary data.</text>
</comment>
<dbReference type="NCBIfam" id="TIGR00400">
    <property type="entry name" value="mgtE"/>
    <property type="match status" value="1"/>
</dbReference>
<dbReference type="GO" id="GO:0046872">
    <property type="term" value="F:metal ion binding"/>
    <property type="evidence" value="ECO:0007669"/>
    <property type="project" value="UniProtKB-KW"/>
</dbReference>
<evidence type="ECO:0000256" key="3">
    <source>
        <dbReference type="ARBA" id="ARBA00022448"/>
    </source>
</evidence>
<comment type="subcellular location">
    <subcellularLocation>
        <location evidence="9">Cell membrane</location>
        <topology evidence="9">Multi-pass membrane protein</topology>
    </subcellularLocation>
    <subcellularLocation>
        <location evidence="1">Membrane</location>
        <topology evidence="1">Multi-pass membrane protein</topology>
    </subcellularLocation>
</comment>
<dbReference type="Gene3D" id="1.25.60.10">
    <property type="entry name" value="MgtE N-terminal domain-like"/>
    <property type="match status" value="1"/>
</dbReference>
<gene>
    <name evidence="11" type="primary">mgtE</name>
    <name evidence="11" type="ORF">DI533_05340</name>
</gene>
<dbReference type="InterPro" id="IPR006667">
    <property type="entry name" value="SLC41_membr_dom"/>
</dbReference>
<organism evidence="11 12">
    <name type="scientific">Cereibacter sphaeroides</name>
    <name type="common">Rhodobacter sphaeroides</name>
    <dbReference type="NCBI Taxonomy" id="1063"/>
    <lineage>
        <taxon>Bacteria</taxon>
        <taxon>Pseudomonadati</taxon>
        <taxon>Pseudomonadota</taxon>
        <taxon>Alphaproteobacteria</taxon>
        <taxon>Rhodobacterales</taxon>
        <taxon>Paracoccaceae</taxon>
        <taxon>Cereibacter</taxon>
    </lineage>
</organism>
<proteinExistence type="inferred from homology"/>
<dbReference type="GO" id="GO:0015095">
    <property type="term" value="F:magnesium ion transmembrane transporter activity"/>
    <property type="evidence" value="ECO:0007669"/>
    <property type="project" value="UniProtKB-UniRule"/>
</dbReference>
<evidence type="ECO:0000313" key="11">
    <source>
        <dbReference type="EMBL" id="PZR00040.1"/>
    </source>
</evidence>
<feature type="transmembrane region" description="Helical" evidence="9">
    <location>
        <begin position="322"/>
        <end position="351"/>
    </location>
</feature>
<evidence type="ECO:0000259" key="10">
    <source>
        <dbReference type="PROSITE" id="PS51371"/>
    </source>
</evidence>
<dbReference type="SMART" id="SM00116">
    <property type="entry name" value="CBS"/>
    <property type="match status" value="2"/>
</dbReference>
<dbReference type="Pfam" id="PF01769">
    <property type="entry name" value="MgtE"/>
    <property type="match status" value="1"/>
</dbReference>
<feature type="transmembrane region" description="Helical" evidence="9">
    <location>
        <begin position="298"/>
        <end position="316"/>
    </location>
</feature>
<comment type="similarity">
    <text evidence="2 9">Belongs to the SLC41A transporter family.</text>
</comment>
<evidence type="ECO:0000256" key="1">
    <source>
        <dbReference type="ARBA" id="ARBA00004141"/>
    </source>
</evidence>
<dbReference type="AlphaFoldDB" id="A0A2W5SD43"/>
<evidence type="ECO:0000256" key="5">
    <source>
        <dbReference type="ARBA" id="ARBA00022842"/>
    </source>
</evidence>
<accession>A0A2W5SD43</accession>
<dbReference type="Gene3D" id="1.10.357.20">
    <property type="entry name" value="SLC41 divalent cation transporters, integral membrane domain"/>
    <property type="match status" value="1"/>
</dbReference>
<evidence type="ECO:0000256" key="8">
    <source>
        <dbReference type="PROSITE-ProRule" id="PRU00703"/>
    </source>
</evidence>
<dbReference type="InterPro" id="IPR038076">
    <property type="entry name" value="MgtE_N_sf"/>
</dbReference>
<dbReference type="PANTHER" id="PTHR43773">
    <property type="entry name" value="MAGNESIUM TRANSPORTER MGTE"/>
    <property type="match status" value="1"/>
</dbReference>
<keyword evidence="5 9" id="KW-0460">Magnesium</keyword>
<dbReference type="CDD" id="cd04606">
    <property type="entry name" value="CBS_pair_Mg_transporter"/>
    <property type="match status" value="1"/>
</dbReference>
<keyword evidence="6 9" id="KW-1133">Transmembrane helix</keyword>
<dbReference type="Pfam" id="PF00571">
    <property type="entry name" value="CBS"/>
    <property type="match status" value="2"/>
</dbReference>
<keyword evidence="8" id="KW-0129">CBS domain</keyword>
<reference evidence="11 12" key="1">
    <citation type="submission" date="2017-08" db="EMBL/GenBank/DDBJ databases">
        <title>Infants hospitalized years apart are colonized by the same room-sourced microbial strains.</title>
        <authorList>
            <person name="Brooks B."/>
            <person name="Olm M.R."/>
            <person name="Firek B.A."/>
            <person name="Baker R."/>
            <person name="Thomas B.C."/>
            <person name="Morowitz M.J."/>
            <person name="Banfield J.F."/>
        </authorList>
    </citation>
    <scope>NUCLEOTIDE SEQUENCE [LARGE SCALE GENOMIC DNA]</scope>
    <source>
        <strain evidence="11">S2_003_000_R2_11</strain>
    </source>
</reference>
<dbReference type="InterPro" id="IPR006669">
    <property type="entry name" value="MgtE_transporter"/>
</dbReference>
<feature type="transmembrane region" description="Helical" evidence="9">
    <location>
        <begin position="400"/>
        <end position="425"/>
    </location>
</feature>
<dbReference type="Proteomes" id="UP000248975">
    <property type="component" value="Unassembled WGS sequence"/>
</dbReference>
<evidence type="ECO:0000256" key="7">
    <source>
        <dbReference type="ARBA" id="ARBA00023136"/>
    </source>
</evidence>
<dbReference type="PANTHER" id="PTHR43773:SF1">
    <property type="entry name" value="MAGNESIUM TRANSPORTER MGTE"/>
    <property type="match status" value="1"/>
</dbReference>
<evidence type="ECO:0000313" key="12">
    <source>
        <dbReference type="Proteomes" id="UP000248975"/>
    </source>
</evidence>
<evidence type="ECO:0000256" key="2">
    <source>
        <dbReference type="ARBA" id="ARBA00009749"/>
    </source>
</evidence>
<evidence type="ECO:0000256" key="4">
    <source>
        <dbReference type="ARBA" id="ARBA00022692"/>
    </source>
</evidence>
<dbReference type="Gene3D" id="3.10.580.10">
    <property type="entry name" value="CBS-domain"/>
    <property type="match status" value="1"/>
</dbReference>
<keyword evidence="7 9" id="KW-0472">Membrane</keyword>
<keyword evidence="4 9" id="KW-0812">Transmembrane</keyword>
<dbReference type="SMART" id="SM00924">
    <property type="entry name" value="MgtE_N"/>
    <property type="match status" value="1"/>
</dbReference>
<feature type="transmembrane region" description="Helical" evidence="9">
    <location>
        <begin position="437"/>
        <end position="460"/>
    </location>
</feature>
<keyword evidence="3 9" id="KW-0813">Transport</keyword>
<dbReference type="EMBL" id="QFQS01000001">
    <property type="protein sequence ID" value="PZR00040.1"/>
    <property type="molecule type" value="Genomic_DNA"/>
</dbReference>
<dbReference type="GO" id="GO:0005886">
    <property type="term" value="C:plasma membrane"/>
    <property type="evidence" value="ECO:0007669"/>
    <property type="project" value="UniProtKB-SubCell"/>
</dbReference>
<dbReference type="PROSITE" id="PS51371">
    <property type="entry name" value="CBS"/>
    <property type="match status" value="1"/>
</dbReference>
<dbReference type="SUPFAM" id="SSF161093">
    <property type="entry name" value="MgtE membrane domain-like"/>
    <property type="match status" value="1"/>
</dbReference>
<dbReference type="InterPro" id="IPR000644">
    <property type="entry name" value="CBS_dom"/>
</dbReference>
<dbReference type="InterPro" id="IPR006668">
    <property type="entry name" value="Mg_transptr_MgtE_intracell_dom"/>
</dbReference>
<sequence length="461" mass="50229">MAEALAEREEVEEELMGLDPERVEAILHAVVAQDRDRLTDLMAPLHAADIADLLEQIGPTERRNLLHLWSGEIDGEILSEIDDSIREEVIDALPHDVLTEAVRELETDDVVDILEDLEQPQQDVILNALEDADRVAVEAAMAYPEHSAGRLMQREVVLAPEHWTVGEAIDYLRAADHLPDQFYHVILVDPRMKPQGYVTLGRLLSSKRAVALRDITEDSFRTIVATEAESEVAYIFNQYHLISCPVVDENDRLVGVITIDDAMNVLDEEHEEDILRLAGVSEESHMSDGPWETARTRIPWLVINLFTASISAFVISRFESTIAALVTLAALMPIVASTGGIAGTQSLAVSVRALATRDLTSSNARRVVLREIGAGLLNGIALAAILGIGAFAVFGDLRLGIVLGMAMICNQVVAALSGVLIPLGLHRVGMDPALASGTFVTTLTDVLGYLTFLGFATMLLL</sequence>
<comment type="subunit">
    <text evidence="9">Homodimer.</text>
</comment>
<dbReference type="SUPFAM" id="SSF158791">
    <property type="entry name" value="MgtE N-terminal domain-like"/>
    <property type="match status" value="1"/>
</dbReference>